<evidence type="ECO:0000256" key="1">
    <source>
        <dbReference type="ARBA" id="ARBA00022553"/>
    </source>
</evidence>
<dbReference type="InterPro" id="IPR001610">
    <property type="entry name" value="PAC"/>
</dbReference>
<feature type="compositionally biased region" description="Polar residues" evidence="4">
    <location>
        <begin position="214"/>
        <end position="225"/>
    </location>
</feature>
<dbReference type="Gene3D" id="3.30.450.20">
    <property type="entry name" value="PAS domain"/>
    <property type="match status" value="2"/>
</dbReference>
<dbReference type="PANTHER" id="PTHR45339">
    <property type="entry name" value="HYBRID SIGNAL TRANSDUCTION HISTIDINE KINASE J"/>
    <property type="match status" value="1"/>
</dbReference>
<dbReference type="InterPro" id="IPR036890">
    <property type="entry name" value="HATPase_C_sf"/>
</dbReference>
<dbReference type="Pfam" id="PF08447">
    <property type="entry name" value="PAS_3"/>
    <property type="match status" value="1"/>
</dbReference>
<dbReference type="PANTHER" id="PTHR45339:SF1">
    <property type="entry name" value="HYBRID SIGNAL TRANSDUCTION HISTIDINE KINASE J"/>
    <property type="match status" value="1"/>
</dbReference>
<proteinExistence type="predicted"/>
<accession>A0A8K0JBG4</accession>
<dbReference type="PRINTS" id="PR00344">
    <property type="entry name" value="BCTRLSENSOR"/>
</dbReference>
<dbReference type="FunFam" id="3.30.565.10:FF:000010">
    <property type="entry name" value="Sensor histidine kinase RcsC"/>
    <property type="match status" value="1"/>
</dbReference>
<dbReference type="Proteomes" id="UP000811619">
    <property type="component" value="Unassembled WGS sequence"/>
</dbReference>
<evidence type="ECO:0000259" key="6">
    <source>
        <dbReference type="PROSITE" id="PS50110"/>
    </source>
</evidence>
<gene>
    <name evidence="8" type="ORF">E4U42_005741</name>
</gene>
<feature type="region of interest" description="Disordered" evidence="4">
    <location>
        <begin position="1065"/>
        <end position="1100"/>
    </location>
</feature>
<dbReference type="Pfam" id="PF00512">
    <property type="entry name" value="HisKA"/>
    <property type="match status" value="1"/>
</dbReference>
<dbReference type="SMART" id="SM00388">
    <property type="entry name" value="HisKA"/>
    <property type="match status" value="1"/>
</dbReference>
<dbReference type="NCBIfam" id="TIGR00229">
    <property type="entry name" value="sensory_box"/>
    <property type="match status" value="1"/>
</dbReference>
<dbReference type="OrthoDB" id="60033at2759"/>
<dbReference type="SMART" id="SM00448">
    <property type="entry name" value="REC"/>
    <property type="match status" value="1"/>
</dbReference>
<dbReference type="SMART" id="SM00387">
    <property type="entry name" value="HATPase_c"/>
    <property type="match status" value="1"/>
</dbReference>
<dbReference type="InterPro" id="IPR011006">
    <property type="entry name" value="CheY-like_superfamily"/>
</dbReference>
<dbReference type="PROSITE" id="PS50110">
    <property type="entry name" value="RESPONSE_REGULATORY"/>
    <property type="match status" value="1"/>
</dbReference>
<sequence length="1388" mass="153782">MTSLDPFIESSFPVANEPAAAASPSSSESPCARSEKMSSAVAYSDQQRPAQEPSGRTRITRDSEYRMLPRTTPLLDSAAIAVDGRSLRSQSQSPLRLPIPAITSGQLALSAMQHLPVPVLVLNNLKTVVLANKAMGRMMGLISETTSHEASAAAVDQMRGKSLSQVGVDMLQDGRPVWIKWESFLEGLLEEGRAQPPVCNVEPSQPAHAGPDNATPTADRPSSTWDSEHGREPACLPSRDSVVEVVIARKEMGSKGFDSRYKSKASGHHVYAKMIITMWEGEDRQKFFTLTFTTTTTTTSSSASSSPNANKLAARSNIPEAAEHRSFAASNPSSPSLYSPGVVTMSSSPFPPMGPPSIASRSSTPSLLQKIILMKDALLDNTQMPIVAMWKDGSVGFPNKAARDLLPPDASMDLCTDGFELLLHWALWDEHFTRKLDVSEYPISVLLRTETSFPSMRVGLFGNDGRRIVHDVLGEAIRDEATGEFLAGVVTARDVTVMSEALTQIKERDDERFKLICDTMPQLVWTTTPDGCPDFFNTRWYSYTGLKPEECLGTKWQTPFHADDRTEAQARWSHSLKTGDPYVVEYRCRSEGGEWRWFLGRALAVRNKDTGEIEKWFGTCTDVHESIETKFNAKRTRQQLLSVIAHAQVTIFTVDQQRRITMLEGALIWNNTHEDSHDSSRWYIGENVYSVFNRLTDQLDQGGQLDFLQPIEDILDRKYSEEVKEHGLDDRWYRTRFLPIYGKKSKDGKTANDSRIEGVIGVVMDVTELKDRGDALLQQSREKQKAMANEAAAKEANRLKSQFLANMSHEIRTPITGVLGMAELLSDMDLNEEQRDYVDNIHSSATSLLTVINDILDFSKVESGRLDVEEVQFSLSLIVKEVVRMLQFAVERKNLDFQSDIGGDIENDMVVMGDPGRVRQIITNLLTNSIKFTNQGYVRFSVVTETESSDSIKIKFVVEDTGIGIQEDVRKRLFQPFSQGDASTARRFGGTGLGLTICKNLLDLMHGEITLESVVGNGTKATFWIPFNKPQGPQKSRPVQSGAIPDRLQSDLSLSCNSSEYDHAGGTWAGSEMGATLSPPLPRRRISGRRTPTSDQETSGIERSGLHILVVEDNPVNQKIAIKTIQKLGFQVAAAWNGKEALDYMLAAARGQSKKPDMILMDVQMPMIDGYRCTHILRHHVPYKALAQDVPIVAMTASAIHGDREKCKKAGMDDYLAKPVTMTILERMLVRWCSSRRKTPRAQRLETRSDCSETGEHCQSPWPIPHVEHEPASRSASRKPSADDLDGHDAGSQPQITTTAATATTNERQKEPSPFDAPAASELNMQVRKHEVENEWSSLLRENKLIDAAGGPPTFRGGPSFQEPGMGEALTEENMKRLKSETSILGGK</sequence>
<dbReference type="SUPFAM" id="SSF52172">
    <property type="entry name" value="CheY-like"/>
    <property type="match status" value="1"/>
</dbReference>
<feature type="compositionally biased region" description="Polar residues" evidence="4">
    <location>
        <begin position="1090"/>
        <end position="1100"/>
    </location>
</feature>
<dbReference type="FunFam" id="1.10.287.130:FF:000050">
    <property type="entry name" value="Related to histidine kinase"/>
    <property type="match status" value="1"/>
</dbReference>
<organism evidence="8 9">
    <name type="scientific">Claviceps africana</name>
    <dbReference type="NCBI Taxonomy" id="83212"/>
    <lineage>
        <taxon>Eukaryota</taxon>
        <taxon>Fungi</taxon>
        <taxon>Dikarya</taxon>
        <taxon>Ascomycota</taxon>
        <taxon>Pezizomycotina</taxon>
        <taxon>Sordariomycetes</taxon>
        <taxon>Hypocreomycetidae</taxon>
        <taxon>Hypocreales</taxon>
        <taxon>Clavicipitaceae</taxon>
        <taxon>Claviceps</taxon>
    </lineage>
</organism>
<evidence type="ECO:0000256" key="2">
    <source>
        <dbReference type="ARBA" id="ARBA00023012"/>
    </source>
</evidence>
<evidence type="ECO:0000259" key="5">
    <source>
        <dbReference type="PROSITE" id="PS50109"/>
    </source>
</evidence>
<feature type="region of interest" description="Disordered" evidence="4">
    <location>
        <begin position="1347"/>
        <end position="1366"/>
    </location>
</feature>
<dbReference type="SUPFAM" id="SSF47384">
    <property type="entry name" value="Homodimeric domain of signal transducing histidine kinase"/>
    <property type="match status" value="1"/>
</dbReference>
<feature type="modified residue" description="4-aspartylphosphate" evidence="3">
    <location>
        <position position="1162"/>
    </location>
</feature>
<dbReference type="EMBL" id="SRPY01000055">
    <property type="protein sequence ID" value="KAG5929477.1"/>
    <property type="molecule type" value="Genomic_DNA"/>
</dbReference>
<dbReference type="CDD" id="cd16922">
    <property type="entry name" value="HATPase_EvgS-ArcB-TorS-like"/>
    <property type="match status" value="1"/>
</dbReference>
<feature type="compositionally biased region" description="Basic and acidic residues" evidence="4">
    <location>
        <begin position="1280"/>
        <end position="1289"/>
    </location>
</feature>
<dbReference type="SUPFAM" id="SSF55785">
    <property type="entry name" value="PYP-like sensor domain (PAS domain)"/>
    <property type="match status" value="1"/>
</dbReference>
<dbReference type="PROSITE" id="PS50109">
    <property type="entry name" value="HIS_KIN"/>
    <property type="match status" value="1"/>
</dbReference>
<keyword evidence="1 3" id="KW-0597">Phosphoprotein</keyword>
<dbReference type="CDD" id="cd00082">
    <property type="entry name" value="HisKA"/>
    <property type="match status" value="1"/>
</dbReference>
<dbReference type="InterPro" id="IPR000014">
    <property type="entry name" value="PAS"/>
</dbReference>
<keyword evidence="9" id="KW-1185">Reference proteome</keyword>
<dbReference type="CDD" id="cd00130">
    <property type="entry name" value="PAS"/>
    <property type="match status" value="1"/>
</dbReference>
<dbReference type="FunFam" id="3.30.450.20:FF:000099">
    <property type="entry name" value="Sensory box sensor histidine kinase"/>
    <property type="match status" value="1"/>
</dbReference>
<dbReference type="InterPro" id="IPR035965">
    <property type="entry name" value="PAS-like_dom_sf"/>
</dbReference>
<dbReference type="InterPro" id="IPR003661">
    <property type="entry name" value="HisK_dim/P_dom"/>
</dbReference>
<name>A0A8K0JBG4_9HYPO</name>
<evidence type="ECO:0000256" key="3">
    <source>
        <dbReference type="PROSITE-ProRule" id="PRU00169"/>
    </source>
</evidence>
<dbReference type="Gene3D" id="3.30.565.10">
    <property type="entry name" value="Histidine kinase-like ATPase, C-terminal domain"/>
    <property type="match status" value="1"/>
</dbReference>
<evidence type="ECO:0000313" key="8">
    <source>
        <dbReference type="EMBL" id="KAG5929477.1"/>
    </source>
</evidence>
<feature type="domain" description="Histidine kinase" evidence="5">
    <location>
        <begin position="806"/>
        <end position="1029"/>
    </location>
</feature>
<dbReference type="SMART" id="SM00086">
    <property type="entry name" value="PAC"/>
    <property type="match status" value="2"/>
</dbReference>
<keyword evidence="2" id="KW-0902">Two-component regulatory system</keyword>
<evidence type="ECO:0000259" key="7">
    <source>
        <dbReference type="PROSITE" id="PS50112"/>
    </source>
</evidence>
<dbReference type="InterPro" id="IPR036097">
    <property type="entry name" value="HisK_dim/P_sf"/>
</dbReference>
<feature type="compositionally biased region" description="Low complexity" evidence="4">
    <location>
        <begin position="15"/>
        <end position="32"/>
    </location>
</feature>
<feature type="domain" description="Response regulatory" evidence="6">
    <location>
        <begin position="1107"/>
        <end position="1233"/>
    </location>
</feature>
<protein>
    <recommendedName>
        <fullName evidence="10">Histidine kinase</fullName>
    </recommendedName>
</protein>
<dbReference type="Pfam" id="PF00072">
    <property type="entry name" value="Response_reg"/>
    <property type="match status" value="1"/>
</dbReference>
<evidence type="ECO:0008006" key="10">
    <source>
        <dbReference type="Google" id="ProtNLM"/>
    </source>
</evidence>
<feature type="region of interest" description="Disordered" evidence="4">
    <location>
        <begin position="196"/>
        <end position="237"/>
    </location>
</feature>
<dbReference type="Gene3D" id="1.10.287.130">
    <property type="match status" value="1"/>
</dbReference>
<reference evidence="8" key="1">
    <citation type="journal article" date="2020" name="bioRxiv">
        <title>Whole genome comparisons of ergot fungi reveals the divergence and evolution of species within the genus Claviceps are the result of varying mechanisms driving genome evolution and host range expansion.</title>
        <authorList>
            <person name="Wyka S.A."/>
            <person name="Mondo S.J."/>
            <person name="Liu M."/>
            <person name="Dettman J."/>
            <person name="Nalam V."/>
            <person name="Broders K.D."/>
        </authorList>
    </citation>
    <scope>NUCLEOTIDE SEQUENCE</scope>
    <source>
        <strain evidence="8">CCC 489</strain>
    </source>
</reference>
<comment type="caution">
    <text evidence="8">The sequence shown here is derived from an EMBL/GenBank/DDBJ whole genome shotgun (WGS) entry which is preliminary data.</text>
</comment>
<dbReference type="PROSITE" id="PS50112">
    <property type="entry name" value="PAS"/>
    <property type="match status" value="1"/>
</dbReference>
<evidence type="ECO:0000256" key="4">
    <source>
        <dbReference type="SAM" id="MobiDB-lite"/>
    </source>
</evidence>
<dbReference type="InterPro" id="IPR005467">
    <property type="entry name" value="His_kinase_dom"/>
</dbReference>
<evidence type="ECO:0000313" key="9">
    <source>
        <dbReference type="Proteomes" id="UP000811619"/>
    </source>
</evidence>
<dbReference type="GO" id="GO:0000155">
    <property type="term" value="F:phosphorelay sensor kinase activity"/>
    <property type="evidence" value="ECO:0007669"/>
    <property type="project" value="InterPro"/>
</dbReference>
<feature type="region of interest" description="Disordered" evidence="4">
    <location>
        <begin position="1"/>
        <end position="60"/>
    </location>
</feature>
<dbReference type="InterPro" id="IPR003594">
    <property type="entry name" value="HATPase_dom"/>
</dbReference>
<feature type="compositionally biased region" description="Basic and acidic residues" evidence="4">
    <location>
        <begin position="1243"/>
        <end position="1256"/>
    </location>
</feature>
<dbReference type="InterPro" id="IPR001789">
    <property type="entry name" value="Sig_transdc_resp-reg_receiver"/>
</dbReference>
<dbReference type="InterPro" id="IPR013655">
    <property type="entry name" value="PAS_fold_3"/>
</dbReference>
<feature type="region of interest" description="Disordered" evidence="4">
    <location>
        <begin position="1239"/>
        <end position="1321"/>
    </location>
</feature>
<dbReference type="SUPFAM" id="SSF55874">
    <property type="entry name" value="ATPase domain of HSP90 chaperone/DNA topoisomerase II/histidine kinase"/>
    <property type="match status" value="1"/>
</dbReference>
<feature type="domain" description="PAS" evidence="7">
    <location>
        <begin position="509"/>
        <end position="579"/>
    </location>
</feature>
<dbReference type="InterPro" id="IPR004358">
    <property type="entry name" value="Sig_transdc_His_kin-like_C"/>
</dbReference>
<dbReference type="Gene3D" id="3.40.50.2300">
    <property type="match status" value="1"/>
</dbReference>
<dbReference type="CDD" id="cd17546">
    <property type="entry name" value="REC_hyHK_CKI1_RcsC-like"/>
    <property type="match status" value="1"/>
</dbReference>
<dbReference type="Pfam" id="PF02518">
    <property type="entry name" value="HATPase_c"/>
    <property type="match status" value="1"/>
</dbReference>
<dbReference type="SMART" id="SM00091">
    <property type="entry name" value="PAS"/>
    <property type="match status" value="2"/>
</dbReference>